<dbReference type="InterPro" id="IPR001647">
    <property type="entry name" value="HTH_TetR"/>
</dbReference>
<dbReference type="InterPro" id="IPR036271">
    <property type="entry name" value="Tet_transcr_reg_TetR-rel_C_sf"/>
</dbReference>
<dbReference type="RefSeq" id="WP_310369924.1">
    <property type="nucleotide sequence ID" value="NZ_JAVDYB010000001.1"/>
</dbReference>
<name>A0AAE3YSI1_9ACTN</name>
<evidence type="ECO:0000256" key="1">
    <source>
        <dbReference type="ARBA" id="ARBA00023015"/>
    </source>
</evidence>
<dbReference type="PANTHER" id="PTHR30055">
    <property type="entry name" value="HTH-TYPE TRANSCRIPTIONAL REGULATOR RUTR"/>
    <property type="match status" value="1"/>
</dbReference>
<keyword evidence="7" id="KW-1185">Reference proteome</keyword>
<gene>
    <name evidence="6" type="ORF">J2S41_004332</name>
</gene>
<reference evidence="6" key="1">
    <citation type="submission" date="2023-07" db="EMBL/GenBank/DDBJ databases">
        <title>Sequencing the genomes of 1000 actinobacteria strains.</title>
        <authorList>
            <person name="Klenk H.-P."/>
        </authorList>
    </citation>
    <scope>NUCLEOTIDE SEQUENCE</scope>
    <source>
        <strain evidence="6">DSM 44707</strain>
    </source>
</reference>
<dbReference type="GO" id="GO:0003700">
    <property type="term" value="F:DNA-binding transcription factor activity"/>
    <property type="evidence" value="ECO:0007669"/>
    <property type="project" value="TreeGrafter"/>
</dbReference>
<evidence type="ECO:0000256" key="2">
    <source>
        <dbReference type="ARBA" id="ARBA00023125"/>
    </source>
</evidence>
<dbReference type="Gene3D" id="1.10.357.10">
    <property type="entry name" value="Tetracycline Repressor, domain 2"/>
    <property type="match status" value="1"/>
</dbReference>
<dbReference type="GO" id="GO:0045892">
    <property type="term" value="P:negative regulation of DNA-templated transcription"/>
    <property type="evidence" value="ECO:0007669"/>
    <property type="project" value="InterPro"/>
</dbReference>
<dbReference type="InterPro" id="IPR004111">
    <property type="entry name" value="Repressor_TetR_C"/>
</dbReference>
<evidence type="ECO:0000259" key="5">
    <source>
        <dbReference type="PROSITE" id="PS50977"/>
    </source>
</evidence>
<protein>
    <submittedName>
        <fullName evidence="6">AcrR family transcriptional regulator</fullName>
    </submittedName>
</protein>
<dbReference type="AlphaFoldDB" id="A0AAE3YSI1"/>
<dbReference type="Gene3D" id="1.10.10.60">
    <property type="entry name" value="Homeodomain-like"/>
    <property type="match status" value="1"/>
</dbReference>
<dbReference type="Pfam" id="PF00440">
    <property type="entry name" value="TetR_N"/>
    <property type="match status" value="1"/>
</dbReference>
<accession>A0AAE3YSI1</accession>
<evidence type="ECO:0000313" key="6">
    <source>
        <dbReference type="EMBL" id="MDR7277554.1"/>
    </source>
</evidence>
<dbReference type="Pfam" id="PF02909">
    <property type="entry name" value="TetR_C_1"/>
    <property type="match status" value="1"/>
</dbReference>
<dbReference type="InterPro" id="IPR009057">
    <property type="entry name" value="Homeodomain-like_sf"/>
</dbReference>
<dbReference type="GO" id="GO:0000976">
    <property type="term" value="F:transcription cis-regulatory region binding"/>
    <property type="evidence" value="ECO:0007669"/>
    <property type="project" value="TreeGrafter"/>
</dbReference>
<comment type="caution">
    <text evidence="6">The sequence shown here is derived from an EMBL/GenBank/DDBJ whole genome shotgun (WGS) entry which is preliminary data.</text>
</comment>
<dbReference type="InterPro" id="IPR050109">
    <property type="entry name" value="HTH-type_TetR-like_transc_reg"/>
</dbReference>
<dbReference type="SUPFAM" id="SSF46689">
    <property type="entry name" value="Homeodomain-like"/>
    <property type="match status" value="1"/>
</dbReference>
<evidence type="ECO:0000313" key="7">
    <source>
        <dbReference type="Proteomes" id="UP001183643"/>
    </source>
</evidence>
<keyword evidence="3" id="KW-0804">Transcription</keyword>
<evidence type="ECO:0000256" key="4">
    <source>
        <dbReference type="PROSITE-ProRule" id="PRU00335"/>
    </source>
</evidence>
<dbReference type="Proteomes" id="UP001183643">
    <property type="component" value="Unassembled WGS sequence"/>
</dbReference>
<dbReference type="PANTHER" id="PTHR30055:SF151">
    <property type="entry name" value="TRANSCRIPTIONAL REGULATORY PROTEIN"/>
    <property type="match status" value="1"/>
</dbReference>
<organism evidence="6 7">
    <name type="scientific">Catenuloplanes atrovinosus</name>
    <dbReference type="NCBI Taxonomy" id="137266"/>
    <lineage>
        <taxon>Bacteria</taxon>
        <taxon>Bacillati</taxon>
        <taxon>Actinomycetota</taxon>
        <taxon>Actinomycetes</taxon>
        <taxon>Micromonosporales</taxon>
        <taxon>Micromonosporaceae</taxon>
        <taxon>Catenuloplanes</taxon>
    </lineage>
</organism>
<feature type="DNA-binding region" description="H-T-H motif" evidence="4">
    <location>
        <begin position="31"/>
        <end position="50"/>
    </location>
</feature>
<feature type="domain" description="HTH tetR-type" evidence="5">
    <location>
        <begin position="8"/>
        <end position="68"/>
    </location>
</feature>
<dbReference type="PROSITE" id="PS50977">
    <property type="entry name" value="HTH_TETR_2"/>
    <property type="match status" value="1"/>
</dbReference>
<evidence type="ECO:0000256" key="3">
    <source>
        <dbReference type="ARBA" id="ARBA00023163"/>
    </source>
</evidence>
<keyword evidence="2 4" id="KW-0238">DNA-binding</keyword>
<keyword evidence="1" id="KW-0805">Transcription regulation</keyword>
<dbReference type="SUPFAM" id="SSF48498">
    <property type="entry name" value="Tetracyclin repressor-like, C-terminal domain"/>
    <property type="match status" value="1"/>
</dbReference>
<dbReference type="EMBL" id="JAVDYB010000001">
    <property type="protein sequence ID" value="MDR7277554.1"/>
    <property type="molecule type" value="Genomic_DNA"/>
</dbReference>
<proteinExistence type="predicted"/>
<sequence length="229" mass="24466">MTTEERPPLTRDRVLAAATRVADVEGLKALTMRRLGAELGVEAMSLYHHLPGKEALLDGVADALIAEIQAAAADVVDDATGWKERLRRTFLAARVVVLRHPWAPALLGARTTVPPRLFAYYDGIVGTMTGAGLSHRLAHRAVHAFGTMALGFTQELFRPEAAGGAADVDAAEADLAAMAERLPHLTAMVAAELHDAADPVLGWCDSQTEFEFTLALLLDGLERAAAAQR</sequence>